<evidence type="ECO:0000313" key="8">
    <source>
        <dbReference type="EMBL" id="SPP79999.1"/>
    </source>
</evidence>
<keyword evidence="3" id="KW-0547">Nucleotide-binding</keyword>
<dbReference type="GO" id="GO:0005524">
    <property type="term" value="F:ATP binding"/>
    <property type="evidence" value="ECO:0007669"/>
    <property type="project" value="UniProtKB-KW"/>
</dbReference>
<dbReference type="InterPro" id="IPR016135">
    <property type="entry name" value="UBQ-conjugating_enzyme/RWD"/>
</dbReference>
<evidence type="ECO:0000256" key="1">
    <source>
        <dbReference type="ARBA" id="ARBA00012486"/>
    </source>
</evidence>
<dbReference type="AlphaFoldDB" id="A0A3B0K224"/>
<sequence length="260" mass="29664">MPPRRSARIMAQKAASSEAPHRRASFVRAAQRLAASRPNYYQTRALPANRRRTTANQRAGQHQNAEDETDFLYLDIDFIEYVEMADMLRNTSNSVEENPAQISMGRRRLQKELTKMMSNPTEGCQVMLLDNLIYHWKAIIVGPTDTPYEGGHFELGILFSNFYPREAPACVFLTKIYHCNIENGIICVDILDSEWSAALTVEKLLLSIRSLLSDPNPDNPINPNAAEMYLKNRTMHDRTAREWTALYAKPDTNMIPISDE</sequence>
<keyword evidence="5" id="KW-0067">ATP-binding</keyword>
<dbReference type="Proteomes" id="UP000268350">
    <property type="component" value="Unassembled WGS sequence"/>
</dbReference>
<dbReference type="InterPro" id="IPR050113">
    <property type="entry name" value="Ub_conjugating_enzyme"/>
</dbReference>
<dbReference type="PROSITE" id="PS50127">
    <property type="entry name" value="UBC_2"/>
    <property type="match status" value="1"/>
</dbReference>
<evidence type="ECO:0000256" key="2">
    <source>
        <dbReference type="ARBA" id="ARBA00022679"/>
    </source>
</evidence>
<feature type="region of interest" description="Disordered" evidence="6">
    <location>
        <begin position="1"/>
        <end position="22"/>
    </location>
</feature>
<dbReference type="FunFam" id="3.10.110.10:FF:000060">
    <property type="entry name" value="Ubiquitin conjugating enzyme (UbcB)"/>
    <property type="match status" value="1"/>
</dbReference>
<dbReference type="SUPFAM" id="SSF54495">
    <property type="entry name" value="UBC-like"/>
    <property type="match status" value="1"/>
</dbReference>
<evidence type="ECO:0000256" key="5">
    <source>
        <dbReference type="ARBA" id="ARBA00022840"/>
    </source>
</evidence>
<proteinExistence type="predicted"/>
<reference evidence="9" key="1">
    <citation type="submission" date="2018-01" db="EMBL/GenBank/DDBJ databases">
        <authorList>
            <person name="Alioto T."/>
            <person name="Alioto T."/>
        </authorList>
    </citation>
    <scope>NUCLEOTIDE SEQUENCE [LARGE SCALE GENOMIC DNA]</scope>
</reference>
<evidence type="ECO:0000256" key="3">
    <source>
        <dbReference type="ARBA" id="ARBA00022741"/>
    </source>
</evidence>
<name>A0A3B0K224_DROGU</name>
<dbReference type="OMA" id="IEYVEMA"/>
<dbReference type="EC" id="2.3.2.23" evidence="1"/>
<feature type="domain" description="UBC core" evidence="7">
    <location>
        <begin position="104"/>
        <end position="249"/>
    </location>
</feature>
<dbReference type="GO" id="GO:0061631">
    <property type="term" value="F:ubiquitin conjugating enzyme activity"/>
    <property type="evidence" value="ECO:0007669"/>
    <property type="project" value="UniProtKB-EC"/>
</dbReference>
<dbReference type="InterPro" id="IPR000608">
    <property type="entry name" value="UBC"/>
</dbReference>
<dbReference type="EMBL" id="OUUW01000004">
    <property type="protein sequence ID" value="SPP79999.1"/>
    <property type="molecule type" value="Genomic_DNA"/>
</dbReference>
<dbReference type="OrthoDB" id="406833at2759"/>
<accession>A0A3B0K224</accession>
<gene>
    <name evidence="8" type="ORF">DGUA_6G012934</name>
</gene>
<keyword evidence="2" id="KW-0808">Transferase</keyword>
<dbReference type="STRING" id="7266.A0A3B0K224"/>
<evidence type="ECO:0000256" key="4">
    <source>
        <dbReference type="ARBA" id="ARBA00022786"/>
    </source>
</evidence>
<keyword evidence="4" id="KW-0833">Ubl conjugation pathway</keyword>
<dbReference type="Pfam" id="PF00179">
    <property type="entry name" value="UQ_con"/>
    <property type="match status" value="1"/>
</dbReference>
<dbReference type="SMART" id="SM00212">
    <property type="entry name" value="UBCc"/>
    <property type="match status" value="1"/>
</dbReference>
<protein>
    <recommendedName>
        <fullName evidence="1">E2 ubiquitin-conjugating enzyme</fullName>
        <ecNumber evidence="1">2.3.2.23</ecNumber>
    </recommendedName>
</protein>
<keyword evidence="9" id="KW-1185">Reference proteome</keyword>
<evidence type="ECO:0000259" key="7">
    <source>
        <dbReference type="PROSITE" id="PS50127"/>
    </source>
</evidence>
<evidence type="ECO:0000313" key="9">
    <source>
        <dbReference type="Proteomes" id="UP000268350"/>
    </source>
</evidence>
<dbReference type="PANTHER" id="PTHR24067">
    <property type="entry name" value="UBIQUITIN-CONJUGATING ENZYME E2"/>
    <property type="match status" value="1"/>
</dbReference>
<organism evidence="8 9">
    <name type="scientific">Drosophila guanche</name>
    <name type="common">Fruit fly</name>
    <dbReference type="NCBI Taxonomy" id="7266"/>
    <lineage>
        <taxon>Eukaryota</taxon>
        <taxon>Metazoa</taxon>
        <taxon>Ecdysozoa</taxon>
        <taxon>Arthropoda</taxon>
        <taxon>Hexapoda</taxon>
        <taxon>Insecta</taxon>
        <taxon>Pterygota</taxon>
        <taxon>Neoptera</taxon>
        <taxon>Endopterygota</taxon>
        <taxon>Diptera</taxon>
        <taxon>Brachycera</taxon>
        <taxon>Muscomorpha</taxon>
        <taxon>Ephydroidea</taxon>
        <taxon>Drosophilidae</taxon>
        <taxon>Drosophila</taxon>
        <taxon>Sophophora</taxon>
    </lineage>
</organism>
<dbReference type="Gene3D" id="3.10.110.10">
    <property type="entry name" value="Ubiquitin Conjugating Enzyme"/>
    <property type="match status" value="1"/>
</dbReference>
<evidence type="ECO:0000256" key="6">
    <source>
        <dbReference type="SAM" id="MobiDB-lite"/>
    </source>
</evidence>